<keyword evidence="2" id="KW-1185">Reference proteome</keyword>
<sequence length="88" mass="10230">MSPDITVQGWTSRNADINGCARVFQLEHFIINLLDGIRKVDGCDYNYVGSREPFSIVALKKLASFWENNLSFREICWFIAFIKYTIVY</sequence>
<dbReference type="AlphaFoldDB" id="A0A397UEI4"/>
<dbReference type="Proteomes" id="UP000266673">
    <property type="component" value="Unassembled WGS sequence"/>
</dbReference>
<dbReference type="EMBL" id="QKWP01001560">
    <property type="protein sequence ID" value="RIB08051.1"/>
    <property type="molecule type" value="Genomic_DNA"/>
</dbReference>
<accession>A0A397UEI4</accession>
<reference evidence="1 2" key="1">
    <citation type="submission" date="2018-06" db="EMBL/GenBank/DDBJ databases">
        <title>Comparative genomics reveals the genomic features of Rhizophagus irregularis, R. cerebriforme, R. diaphanum and Gigaspora rosea, and their symbiotic lifestyle signature.</title>
        <authorList>
            <person name="Morin E."/>
            <person name="San Clemente H."/>
            <person name="Chen E.C.H."/>
            <person name="De La Providencia I."/>
            <person name="Hainaut M."/>
            <person name="Kuo A."/>
            <person name="Kohler A."/>
            <person name="Murat C."/>
            <person name="Tang N."/>
            <person name="Roy S."/>
            <person name="Loubradou J."/>
            <person name="Henrissat B."/>
            <person name="Grigoriev I.V."/>
            <person name="Corradi N."/>
            <person name="Roux C."/>
            <person name="Martin F.M."/>
        </authorList>
    </citation>
    <scope>NUCLEOTIDE SEQUENCE [LARGE SCALE GENOMIC DNA]</scope>
    <source>
        <strain evidence="1 2">DAOM 194757</strain>
    </source>
</reference>
<name>A0A397UEI4_9GLOM</name>
<evidence type="ECO:0000313" key="1">
    <source>
        <dbReference type="EMBL" id="RIB08051.1"/>
    </source>
</evidence>
<evidence type="ECO:0000313" key="2">
    <source>
        <dbReference type="Proteomes" id="UP000266673"/>
    </source>
</evidence>
<comment type="caution">
    <text evidence="1">The sequence shown here is derived from an EMBL/GenBank/DDBJ whole genome shotgun (WGS) entry which is preliminary data.</text>
</comment>
<organism evidence="1 2">
    <name type="scientific">Gigaspora rosea</name>
    <dbReference type="NCBI Taxonomy" id="44941"/>
    <lineage>
        <taxon>Eukaryota</taxon>
        <taxon>Fungi</taxon>
        <taxon>Fungi incertae sedis</taxon>
        <taxon>Mucoromycota</taxon>
        <taxon>Glomeromycotina</taxon>
        <taxon>Glomeromycetes</taxon>
        <taxon>Diversisporales</taxon>
        <taxon>Gigasporaceae</taxon>
        <taxon>Gigaspora</taxon>
    </lineage>
</organism>
<protein>
    <submittedName>
        <fullName evidence="1">Uncharacterized protein</fullName>
    </submittedName>
</protein>
<gene>
    <name evidence="1" type="ORF">C2G38_2212633</name>
</gene>
<proteinExistence type="predicted"/>